<dbReference type="SMART" id="SM00065">
    <property type="entry name" value="GAF"/>
    <property type="match status" value="1"/>
</dbReference>
<feature type="modified residue" description="4-aspartylphosphate" evidence="9">
    <location>
        <position position="2013"/>
    </location>
</feature>
<dbReference type="InterPro" id="IPR027417">
    <property type="entry name" value="P-loop_NTPase"/>
</dbReference>
<dbReference type="InterPro" id="IPR035965">
    <property type="entry name" value="PAS-like_dom_sf"/>
</dbReference>
<dbReference type="InterPro" id="IPR000700">
    <property type="entry name" value="PAS-assoc_C"/>
</dbReference>
<dbReference type="CDD" id="cd17546">
    <property type="entry name" value="REC_hyHK_CKI1_RcsC-like"/>
    <property type="match status" value="1"/>
</dbReference>
<dbReference type="SMART" id="SM00388">
    <property type="entry name" value="HisKA"/>
    <property type="match status" value="1"/>
</dbReference>
<keyword evidence="17" id="KW-1185">Reference proteome</keyword>
<dbReference type="RefSeq" id="WP_017748666.1">
    <property type="nucleotide sequence ID" value="NZ_KQ976354.1"/>
</dbReference>
<dbReference type="InterPro" id="IPR001789">
    <property type="entry name" value="Sig_transdc_resp-reg_receiver"/>
</dbReference>
<evidence type="ECO:0000256" key="10">
    <source>
        <dbReference type="SAM" id="Coils"/>
    </source>
</evidence>
<dbReference type="SUPFAM" id="SSF52540">
    <property type="entry name" value="P-loop containing nucleoside triphosphate hydrolases"/>
    <property type="match status" value="1"/>
</dbReference>
<organism evidence="16 17">
    <name type="scientific">Scytonema hofmannii PCC 7110</name>
    <dbReference type="NCBI Taxonomy" id="128403"/>
    <lineage>
        <taxon>Bacteria</taxon>
        <taxon>Bacillati</taxon>
        <taxon>Cyanobacteriota</taxon>
        <taxon>Cyanophyceae</taxon>
        <taxon>Nostocales</taxon>
        <taxon>Scytonemataceae</taxon>
        <taxon>Scytonema</taxon>
    </lineage>
</organism>
<dbReference type="CDD" id="cd14014">
    <property type="entry name" value="STKc_PknB_like"/>
    <property type="match status" value="1"/>
</dbReference>
<dbReference type="SUPFAM" id="SSF47384">
    <property type="entry name" value="Homodimeric domain of signal transducing histidine kinase"/>
    <property type="match status" value="1"/>
</dbReference>
<protein>
    <recommendedName>
        <fullName evidence="8">Circadian input-output histidine kinase CikA</fullName>
        <ecNumber evidence="3">2.7.13.3</ecNumber>
    </recommendedName>
</protein>
<dbReference type="Pfam" id="PF00512">
    <property type="entry name" value="HisKA"/>
    <property type="match status" value="1"/>
</dbReference>
<dbReference type="SUPFAM" id="SSF52172">
    <property type="entry name" value="CheY-like"/>
    <property type="match status" value="1"/>
</dbReference>
<name>A0A139XGN1_9CYAN</name>
<dbReference type="SUPFAM" id="SSF56112">
    <property type="entry name" value="Protein kinase-like (PK-like)"/>
    <property type="match status" value="1"/>
</dbReference>
<dbReference type="Gene3D" id="3.30.450.20">
    <property type="entry name" value="PAS domain"/>
    <property type="match status" value="1"/>
</dbReference>
<evidence type="ECO:0000256" key="1">
    <source>
        <dbReference type="ARBA" id="ARBA00000085"/>
    </source>
</evidence>
<keyword evidence="6" id="KW-0418">Kinase</keyword>
<dbReference type="PROSITE" id="PS50113">
    <property type="entry name" value="PAC"/>
    <property type="match status" value="1"/>
</dbReference>
<dbReference type="InterPro" id="IPR053159">
    <property type="entry name" value="Hybrid_Histidine_Kinase"/>
</dbReference>
<dbReference type="PRINTS" id="PR00344">
    <property type="entry name" value="BCTRLSENSOR"/>
</dbReference>
<dbReference type="EC" id="2.7.13.3" evidence="3"/>
<dbReference type="FunFam" id="3.30.565.10:FF:000010">
    <property type="entry name" value="Sensor histidine kinase RcsC"/>
    <property type="match status" value="1"/>
</dbReference>
<keyword evidence="10" id="KW-0175">Coiled coil</keyword>
<gene>
    <name evidence="16" type="ORF">WA1_01460</name>
</gene>
<dbReference type="InterPro" id="IPR041664">
    <property type="entry name" value="AAA_16"/>
</dbReference>
<dbReference type="InterPro" id="IPR011006">
    <property type="entry name" value="CheY-like_superfamily"/>
</dbReference>
<dbReference type="InterPro" id="IPR005467">
    <property type="entry name" value="His_kinase_dom"/>
</dbReference>
<comment type="catalytic activity">
    <reaction evidence="1">
        <text>ATP + protein L-histidine = ADP + protein N-phospho-L-histidine.</text>
        <dbReference type="EC" id="2.7.13.3"/>
    </reaction>
</comment>
<evidence type="ECO:0000313" key="16">
    <source>
        <dbReference type="EMBL" id="KYC43850.1"/>
    </source>
</evidence>
<reference evidence="16 17" key="1">
    <citation type="journal article" date="2013" name="Genome Biol. Evol.">
        <title>Genomes of Stigonematalean cyanobacteria (subsection V) and the evolution of oxygenic photosynthesis from prokaryotes to plastids.</title>
        <authorList>
            <person name="Dagan T."/>
            <person name="Roettger M."/>
            <person name="Stucken K."/>
            <person name="Landan G."/>
            <person name="Koch R."/>
            <person name="Major P."/>
            <person name="Gould S.B."/>
            <person name="Goremykin V.V."/>
            <person name="Rippka R."/>
            <person name="Tandeau de Marsac N."/>
            <person name="Gugger M."/>
            <person name="Lockhart P.J."/>
            <person name="Allen J.F."/>
            <person name="Brune I."/>
            <person name="Maus I."/>
            <person name="Puhler A."/>
            <person name="Martin W.F."/>
        </authorList>
    </citation>
    <scope>NUCLEOTIDE SEQUENCE [LARGE SCALE GENOMIC DNA]</scope>
    <source>
        <strain evidence="16 17">PCC 7110</strain>
    </source>
</reference>
<dbReference type="Pfam" id="PF00072">
    <property type="entry name" value="Response_reg"/>
    <property type="match status" value="1"/>
</dbReference>
<evidence type="ECO:0000259" key="11">
    <source>
        <dbReference type="PROSITE" id="PS50011"/>
    </source>
</evidence>
<dbReference type="PANTHER" id="PTHR43642:SF1">
    <property type="entry name" value="HYBRID SIGNAL TRANSDUCTION HISTIDINE KINASE G"/>
    <property type="match status" value="1"/>
</dbReference>
<feature type="domain" description="Histidine kinase" evidence="12">
    <location>
        <begin position="1707"/>
        <end position="1929"/>
    </location>
</feature>
<evidence type="ECO:0000256" key="8">
    <source>
        <dbReference type="ARBA" id="ARBA00074306"/>
    </source>
</evidence>
<dbReference type="SUPFAM" id="SSF55785">
    <property type="entry name" value="PYP-like sensor domain (PAS domain)"/>
    <property type="match status" value="1"/>
</dbReference>
<dbReference type="Proteomes" id="UP000076925">
    <property type="component" value="Unassembled WGS sequence"/>
</dbReference>
<dbReference type="PROSITE" id="PS50109">
    <property type="entry name" value="HIS_KIN"/>
    <property type="match status" value="1"/>
</dbReference>
<keyword evidence="5" id="KW-0808">Transferase</keyword>
<dbReference type="InterPro" id="IPR011009">
    <property type="entry name" value="Kinase-like_dom_sf"/>
</dbReference>
<comment type="caution">
    <text evidence="16">The sequence shown here is derived from an EMBL/GenBank/DDBJ whole genome shotgun (WGS) entry which is preliminary data.</text>
</comment>
<dbReference type="InterPro" id="IPR029016">
    <property type="entry name" value="GAF-like_dom_sf"/>
</dbReference>
<dbReference type="Gene3D" id="3.40.50.300">
    <property type="entry name" value="P-loop containing nucleotide triphosphate hydrolases"/>
    <property type="match status" value="1"/>
</dbReference>
<feature type="domain" description="PAS" evidence="14">
    <location>
        <begin position="1518"/>
        <end position="1554"/>
    </location>
</feature>
<sequence length="2167" mass="243691">MLTISGTTIIKQLYESNNSLVYRGWRVSNQQPVILKMLKDAYPSPERLAWFKREYEITRSLNIPGVIKAIGIEAEEQRPIIVLEDFGGESLSLLGLSGNLSLLDFLQLAISITDILGRIHAQNIIHKDINPSNIVLNPHTKEVKIIDFGISAILLRETPTFQNPNILEGTLAYISPEQTGRMNRKIDYRTDFYSLGITFYELLTGQLPFHSDDALELVYNHIAKQPILPHEIKPELPIILSQIILKLMSKNAEDRYESAYGIQTDLEFCLQQLTGKGEMASFPLGKQDFSGKFQIPQKLYGREQEIAKLLEAFVRIAEEEAEETFHPQSPISNPQSKIQNPKSKIEMVLVAGYAGVGKSALVREVHKPITAKRGNFISGKFDQYQRNIPYYAISQAFNSLCDRILTETAAVLNEWQEKILTAVGNNGQVLIDFIPNLERVIGSQPPVVEVGVQEAQNRFNFVCQNFIRVIAQPEHPLVLFIDDLQWADRTSLSLLKTIISDRTLQHILIIGAYRDNEVDATHPLMGILEEIKQEQGIISIIHLNNLTQPDINALIADALACSQTSSQALTNLVYEKTQGNAFFTTEFLKSLYVEGLLNFDYTQRKWQWDVSQIQAKNITANVVELMVSKIDKLPEMTESILKLAACIGYNFDLLTLATISQTSAPQVFNTLLGALQEGLLISLNEKYKLLGLGDDSFLSQVRLQFLHDRVQQAAYSLIEETQKQVTHLQIGRLLLANFTQEDLEARIFDVVDQFNQAIDIIDSQTEKVKLAQLNLMAGEKAVAATAYEPAFQYFKNGIKLLNTDSWQQQYKLTLSLYSKMAEAAYLVGEFQQMEQLVLAVLTHAKTDLEKVKVYEVKILALIAQGNLKAVILIGLQILQMLGVIIPVEPSSDHIQKLLEENNLLLADREIEDLIHLPEITQPEKLAILNILDSISPTAYIVSPKMSFLITLLKVNLSIQYGNNSSAPSIYAAYTIVLCGVFQQIDRGYRFGKLSLNLAHKLYNQKVRSKSLLVFVEHVLHWKEHFKQALTFLSDAFQGSLESGDFEFASYSACGWCKCAYLLGEDLVKIEKKVANYHQKIRKIKQKMSCNWIAIYWQTILNLLDSSENPIQLVGHDFNEKEFIAIAIAAEDNVGLQMLYLNKLILCYLFGDFHQALINAEMAKQYLQSVLSMIVTPIFHFYDSLAHLAVFPELSDMEKLAFNERVNANQEKMQKWAISAPMNFQHKYDLVEAEKARVLGQIVEAMNGYERAIKGAKINGYLQEEALAYELAAKFYLELGMEEFAQTYITKAHYGYVRWQAVAKVKHLEAQYPQFLAKKLINSTEENFTNSNTNINSSNALDLTSILKASQTLIQEIVLDVLLAKIMKLVLENAGAEKGYLILNEQSQWRIEASGNINLDEIDVLQSIPITTVSNNQDTPLVSNAIVNYVIRTQNSVVLHDAVHEGNFTHDPYVVKQQPKSVLCSPLVNQAQLTGILYLENNLTTGAFTPDRLKVLNLLASQAAVSIKNAQLYAEVRQNEAKLAQLLEGLPVGVSVHNTNGEVAYLNEIGQLILGQSVKAEARLAEQLSEVYQVYIAGKDDLYPTDRLPPIRALKGETVKVNDLEIRLPNKIIPLEVYSTPIYDEKGNISSALNAFIDITERRQTQKILAEYNRTLEIQVAERTAELASTNTQLQQEISDRKKAELELQQAKELAETANRAKSAFLANMSHELRTPLNAILGFTQIINRSSALPNEHKENLSIVSRSAEHLLNLINEVLDMAKIEAGCTTFNETDFDLIHLLKDLKEMFQLKANVKQLELILDCSPNIPQYIRTDEIKLRQVLINLLSNAIKFTKTGSVTLRLKQEMMDRQENVQLHFEVEDTGCGIATEELDTIFQAFVQAKAGQQIQEGTGLGLPISCKFVQLMGGNLTVSSELGKGSIFKFNINAIALGASRTRLIAPQKAPVANKVIHRVVGLEPNQSTYRLLVVDDRWDNRQLLVKLLTTVGFEVCEASNGAEAIAVWDTWDPHLILMDMRMPVMDGYQAIKQIKATLKGQATPIIAVTASTFEEERTVILSTGCHDVICKPFQEAELFEKIQTHLGVQYQYEQSISQQSAVEFKPETLTPESLASLPSHWVESLHTATIEGDMQLMLNLIDQIRDRHPSLANALTFLVNNFQLKKILSLTQP</sequence>
<dbReference type="SUPFAM" id="SSF55874">
    <property type="entry name" value="ATPase domain of HSP90 chaperone/DNA topoisomerase II/histidine kinase"/>
    <property type="match status" value="1"/>
</dbReference>
<accession>A0A139XGN1</accession>
<dbReference type="Gene3D" id="1.10.287.130">
    <property type="match status" value="1"/>
</dbReference>
<dbReference type="OrthoDB" id="573511at2"/>
<keyword evidence="4 9" id="KW-0597">Phosphoprotein</keyword>
<evidence type="ECO:0000256" key="7">
    <source>
        <dbReference type="ARBA" id="ARBA00023012"/>
    </source>
</evidence>
<dbReference type="InterPro" id="IPR003661">
    <property type="entry name" value="HisK_dim/P_dom"/>
</dbReference>
<proteinExistence type="inferred from homology"/>
<keyword evidence="7" id="KW-0902">Two-component regulatory system</keyword>
<dbReference type="CDD" id="cd00082">
    <property type="entry name" value="HisKA"/>
    <property type="match status" value="1"/>
</dbReference>
<evidence type="ECO:0000259" key="13">
    <source>
        <dbReference type="PROSITE" id="PS50110"/>
    </source>
</evidence>
<feature type="domain" description="PAC" evidence="15">
    <location>
        <begin position="1596"/>
        <end position="1650"/>
    </location>
</feature>
<feature type="coiled-coil region" evidence="10">
    <location>
        <begin position="1666"/>
        <end position="1700"/>
    </location>
</feature>
<dbReference type="InterPro" id="IPR004358">
    <property type="entry name" value="Sig_transdc_His_kin-like_C"/>
</dbReference>
<evidence type="ECO:0000256" key="5">
    <source>
        <dbReference type="ARBA" id="ARBA00022679"/>
    </source>
</evidence>
<evidence type="ECO:0000259" key="15">
    <source>
        <dbReference type="PROSITE" id="PS50113"/>
    </source>
</evidence>
<dbReference type="Pfam" id="PF02518">
    <property type="entry name" value="HATPase_c"/>
    <property type="match status" value="1"/>
</dbReference>
<evidence type="ECO:0000256" key="2">
    <source>
        <dbReference type="ARBA" id="ARBA00006402"/>
    </source>
</evidence>
<dbReference type="Gene3D" id="1.10.510.10">
    <property type="entry name" value="Transferase(Phosphotransferase) domain 1"/>
    <property type="match status" value="1"/>
</dbReference>
<evidence type="ECO:0000256" key="4">
    <source>
        <dbReference type="ARBA" id="ARBA00022553"/>
    </source>
</evidence>
<feature type="domain" description="Response regulatory" evidence="13">
    <location>
        <begin position="1964"/>
        <end position="2080"/>
    </location>
</feature>
<evidence type="ECO:0000256" key="3">
    <source>
        <dbReference type="ARBA" id="ARBA00012438"/>
    </source>
</evidence>
<dbReference type="InterPro" id="IPR003594">
    <property type="entry name" value="HATPase_dom"/>
</dbReference>
<evidence type="ECO:0000313" key="17">
    <source>
        <dbReference type="Proteomes" id="UP000076925"/>
    </source>
</evidence>
<dbReference type="SUPFAM" id="SSF55781">
    <property type="entry name" value="GAF domain-like"/>
    <property type="match status" value="1"/>
</dbReference>
<dbReference type="Pfam" id="PF00069">
    <property type="entry name" value="Pkinase"/>
    <property type="match status" value="1"/>
</dbReference>
<dbReference type="Gene3D" id="3.30.450.40">
    <property type="match status" value="1"/>
</dbReference>
<dbReference type="GO" id="GO:0005524">
    <property type="term" value="F:ATP binding"/>
    <property type="evidence" value="ECO:0007669"/>
    <property type="project" value="InterPro"/>
</dbReference>
<dbReference type="Pfam" id="PF13191">
    <property type="entry name" value="AAA_16"/>
    <property type="match status" value="1"/>
</dbReference>
<dbReference type="PROSITE" id="PS50110">
    <property type="entry name" value="RESPONSE_REGULATORY"/>
    <property type="match status" value="1"/>
</dbReference>
<dbReference type="InterPro" id="IPR000014">
    <property type="entry name" value="PAS"/>
</dbReference>
<dbReference type="Gene3D" id="3.30.565.10">
    <property type="entry name" value="Histidine kinase-like ATPase, C-terminal domain"/>
    <property type="match status" value="1"/>
</dbReference>
<dbReference type="InterPro" id="IPR003018">
    <property type="entry name" value="GAF"/>
</dbReference>
<feature type="domain" description="Protein kinase" evidence="11">
    <location>
        <begin position="7"/>
        <end position="268"/>
    </location>
</feature>
<dbReference type="Gene3D" id="3.40.50.2300">
    <property type="match status" value="1"/>
</dbReference>
<dbReference type="Pfam" id="PF01590">
    <property type="entry name" value="GAF"/>
    <property type="match status" value="1"/>
</dbReference>
<evidence type="ECO:0000259" key="12">
    <source>
        <dbReference type="PROSITE" id="PS50109"/>
    </source>
</evidence>
<dbReference type="CDD" id="cd16922">
    <property type="entry name" value="HATPase_EvgS-ArcB-TorS-like"/>
    <property type="match status" value="1"/>
</dbReference>
<evidence type="ECO:0000256" key="9">
    <source>
        <dbReference type="PROSITE-ProRule" id="PRU00169"/>
    </source>
</evidence>
<dbReference type="EMBL" id="ANNX02000012">
    <property type="protein sequence ID" value="KYC43850.1"/>
    <property type="molecule type" value="Genomic_DNA"/>
</dbReference>
<dbReference type="GO" id="GO:0000155">
    <property type="term" value="F:phosphorelay sensor kinase activity"/>
    <property type="evidence" value="ECO:0007669"/>
    <property type="project" value="InterPro"/>
</dbReference>
<dbReference type="InterPro" id="IPR036890">
    <property type="entry name" value="HATPase_C_sf"/>
</dbReference>
<dbReference type="STRING" id="128403.WA1_01460"/>
<dbReference type="SMART" id="SM00387">
    <property type="entry name" value="HATPase_c"/>
    <property type="match status" value="1"/>
</dbReference>
<dbReference type="SMART" id="SM00448">
    <property type="entry name" value="REC"/>
    <property type="match status" value="1"/>
</dbReference>
<dbReference type="InterPro" id="IPR000719">
    <property type="entry name" value="Prot_kinase_dom"/>
</dbReference>
<comment type="similarity">
    <text evidence="2">In the N-terminal section; belongs to the phytochrome family.</text>
</comment>
<evidence type="ECO:0000259" key="14">
    <source>
        <dbReference type="PROSITE" id="PS50112"/>
    </source>
</evidence>
<dbReference type="PROSITE" id="PS50011">
    <property type="entry name" value="PROTEIN_KINASE_DOM"/>
    <property type="match status" value="1"/>
</dbReference>
<dbReference type="PROSITE" id="PS50112">
    <property type="entry name" value="PAS"/>
    <property type="match status" value="1"/>
</dbReference>
<evidence type="ECO:0000256" key="6">
    <source>
        <dbReference type="ARBA" id="ARBA00022777"/>
    </source>
</evidence>
<dbReference type="PANTHER" id="PTHR43642">
    <property type="entry name" value="HYBRID SIGNAL TRANSDUCTION HISTIDINE KINASE G"/>
    <property type="match status" value="1"/>
</dbReference>
<dbReference type="InterPro" id="IPR036097">
    <property type="entry name" value="HisK_dim/P_sf"/>
</dbReference>
<dbReference type="Gene3D" id="3.30.200.20">
    <property type="entry name" value="Phosphorylase Kinase, domain 1"/>
    <property type="match status" value="1"/>
</dbReference>